<dbReference type="AlphaFoldDB" id="A0A9X6NCS1"/>
<proteinExistence type="predicted"/>
<sequence>MIGCMCVLDSDETLPPDTVITGENLNRRNATSSTVHRRALGASDQITSKLPLHPPDSPRENGFYFRSELINY</sequence>
<dbReference type="EMBL" id="MTYJ01000237">
    <property type="protein sequence ID" value="OWA51722.1"/>
    <property type="molecule type" value="Genomic_DNA"/>
</dbReference>
<evidence type="ECO:0000313" key="1">
    <source>
        <dbReference type="EMBL" id="OWA51722.1"/>
    </source>
</evidence>
<comment type="caution">
    <text evidence="1">The sequence shown here is derived from an EMBL/GenBank/DDBJ whole genome shotgun (WGS) entry which is preliminary data.</text>
</comment>
<dbReference type="Proteomes" id="UP000192578">
    <property type="component" value="Unassembled WGS sequence"/>
</dbReference>
<gene>
    <name evidence="1" type="ORF">BV898_16194</name>
</gene>
<protein>
    <submittedName>
        <fullName evidence="1">Uncharacterized protein</fullName>
    </submittedName>
</protein>
<accession>A0A9X6NCS1</accession>
<evidence type="ECO:0000313" key="2">
    <source>
        <dbReference type="Proteomes" id="UP000192578"/>
    </source>
</evidence>
<keyword evidence="2" id="KW-1185">Reference proteome</keyword>
<name>A0A9X6NCS1_HYPEX</name>
<organism evidence="1 2">
    <name type="scientific">Hypsibius exemplaris</name>
    <name type="common">Freshwater tardigrade</name>
    <dbReference type="NCBI Taxonomy" id="2072580"/>
    <lineage>
        <taxon>Eukaryota</taxon>
        <taxon>Metazoa</taxon>
        <taxon>Ecdysozoa</taxon>
        <taxon>Tardigrada</taxon>
        <taxon>Eutardigrada</taxon>
        <taxon>Parachela</taxon>
        <taxon>Hypsibioidea</taxon>
        <taxon>Hypsibiidae</taxon>
        <taxon>Hypsibius</taxon>
    </lineage>
</organism>
<reference evidence="2" key="1">
    <citation type="submission" date="2017-01" db="EMBL/GenBank/DDBJ databases">
        <title>Comparative genomics of anhydrobiosis in the tardigrade Hypsibius dujardini.</title>
        <authorList>
            <person name="Yoshida Y."/>
            <person name="Koutsovoulos G."/>
            <person name="Laetsch D."/>
            <person name="Stevens L."/>
            <person name="Kumar S."/>
            <person name="Horikawa D."/>
            <person name="Ishino K."/>
            <person name="Komine S."/>
            <person name="Tomita M."/>
            <person name="Blaxter M."/>
            <person name="Arakawa K."/>
        </authorList>
    </citation>
    <scope>NUCLEOTIDE SEQUENCE [LARGE SCALE GENOMIC DNA]</scope>
    <source>
        <strain evidence="2">Z151</strain>
    </source>
</reference>